<protein>
    <recommendedName>
        <fullName evidence="4">DUF5105 domain-containing protein</fullName>
    </recommendedName>
</protein>
<reference evidence="2 3" key="1">
    <citation type="submission" date="2010-12" db="EMBL/GenBank/DDBJ databases">
        <title>The Genome Sequence of Coprobacillus sp. strain 29_1.</title>
        <authorList>
            <consortium name="The Broad Institute Genome Sequencing Platform"/>
            <person name="Earl A."/>
            <person name="Ward D."/>
            <person name="Feldgarden M."/>
            <person name="Gevers D."/>
            <person name="Daigneault M."/>
            <person name="Sibley C.D."/>
            <person name="White A."/>
            <person name="Strauss J."/>
            <person name="Allen-Vercoe E."/>
            <person name="Young S.K."/>
            <person name="Zeng Q."/>
            <person name="Gargeya S."/>
            <person name="Fitzgerald M."/>
            <person name="Haas B."/>
            <person name="Abouelleil A."/>
            <person name="Alvarado L."/>
            <person name="Arachchi H.M."/>
            <person name="Berlin A."/>
            <person name="Brown A."/>
            <person name="Chapman S.B."/>
            <person name="Chen Z."/>
            <person name="Dunbar C."/>
            <person name="Freedman E."/>
            <person name="Gearin G."/>
            <person name="Gellesch M."/>
            <person name="Goldberg J."/>
            <person name="Griggs A."/>
            <person name="Gujja S."/>
            <person name="Heilman E."/>
            <person name="Heiman D."/>
            <person name="Howarth C."/>
            <person name="Larson L."/>
            <person name="Lui A."/>
            <person name="MacDonald P.J.P."/>
            <person name="Mehta T."/>
            <person name="Montmayeur A."/>
            <person name="Murphy C."/>
            <person name="Neiman D."/>
            <person name="Pearson M."/>
            <person name="Priest M."/>
            <person name="Roberts A."/>
            <person name="Saif S."/>
            <person name="Shea T."/>
            <person name="Shenoy N."/>
            <person name="Sisk P."/>
            <person name="Stolte C."/>
            <person name="Sykes S."/>
            <person name="White J."/>
            <person name="Yandava C."/>
            <person name="Nusbaum C."/>
            <person name="Birren B."/>
        </authorList>
    </citation>
    <scope>NUCLEOTIDE SEQUENCE [LARGE SCALE GENOMIC DNA]</scope>
    <source>
        <strain evidence="2 3">29_1</strain>
    </source>
</reference>
<name>E7GAS1_9FIRM</name>
<dbReference type="eggNOG" id="ENOG50331P5">
    <property type="taxonomic scope" value="Bacteria"/>
</dbReference>
<dbReference type="PROSITE" id="PS51257">
    <property type="entry name" value="PROKAR_LIPOPROTEIN"/>
    <property type="match status" value="1"/>
</dbReference>
<gene>
    <name evidence="2" type="ORF">HMPREF9488_01861</name>
</gene>
<evidence type="ECO:0000313" key="3">
    <source>
        <dbReference type="Proteomes" id="UP000003157"/>
    </source>
</evidence>
<evidence type="ECO:0000313" key="2">
    <source>
        <dbReference type="EMBL" id="EFW04737.1"/>
    </source>
</evidence>
<sequence>MKIWYNMSLRRDIMKRFLKVCICLLMVVGVVGCGGSDSTEKQEAVVKHFFEYFKEADMDKLTTICTKDNQDLKDITSMISGLDAYRDPKKFGQVFVDETDSFMKEVFSTLFVSYEIKKAEKKDDNYTITVDATMKDYKGFNFSTSEMSTIAEKYQKEHLSELQELYKSKGQQAMIEKIYADIAPQLYASMKEQIKTIKESKEKMLFTVVADGDNWLISKIQVYQ</sequence>
<keyword evidence="1" id="KW-0732">Signal</keyword>
<keyword evidence="3" id="KW-1185">Reference proteome</keyword>
<evidence type="ECO:0008006" key="4">
    <source>
        <dbReference type="Google" id="ProtNLM"/>
    </source>
</evidence>
<accession>E7GAS1</accession>
<organism evidence="2 3">
    <name type="scientific">Coprobacillus cateniformis</name>
    <dbReference type="NCBI Taxonomy" id="100884"/>
    <lineage>
        <taxon>Bacteria</taxon>
        <taxon>Bacillati</taxon>
        <taxon>Bacillota</taxon>
        <taxon>Erysipelotrichia</taxon>
        <taxon>Erysipelotrichales</taxon>
        <taxon>Coprobacillaceae</taxon>
        <taxon>Coprobacillus</taxon>
    </lineage>
</organism>
<proteinExistence type="predicted"/>
<dbReference type="HOGENOM" id="CLU_1233315_0_0_9"/>
<comment type="caution">
    <text evidence="2">The sequence shown here is derived from an EMBL/GenBank/DDBJ whole genome shotgun (WGS) entry which is preliminary data.</text>
</comment>
<dbReference type="AlphaFoldDB" id="E7GAS1"/>
<dbReference type="EMBL" id="ADKX01000033">
    <property type="protein sequence ID" value="EFW04737.1"/>
    <property type="molecule type" value="Genomic_DNA"/>
</dbReference>
<dbReference type="Proteomes" id="UP000003157">
    <property type="component" value="Unassembled WGS sequence"/>
</dbReference>
<evidence type="ECO:0000256" key="1">
    <source>
        <dbReference type="SAM" id="SignalP"/>
    </source>
</evidence>
<feature type="signal peptide" evidence="1">
    <location>
        <begin position="1"/>
        <end position="33"/>
    </location>
</feature>
<feature type="chain" id="PRO_5038761947" description="DUF5105 domain-containing protein" evidence="1">
    <location>
        <begin position="34"/>
        <end position="224"/>
    </location>
</feature>